<proteinExistence type="predicted"/>
<dbReference type="EMBL" id="BLRZ01000089">
    <property type="protein sequence ID" value="GFP30674.1"/>
    <property type="molecule type" value="Genomic_DNA"/>
</dbReference>
<gene>
    <name evidence="1" type="ORF">HKBW3S34_01594</name>
</gene>
<name>A0A6V8PG54_9ACTN</name>
<keyword evidence="2" id="KW-1185">Reference proteome</keyword>
<dbReference type="Proteomes" id="UP000588083">
    <property type="component" value="Unassembled WGS sequence"/>
</dbReference>
<protein>
    <submittedName>
        <fullName evidence="1">Uncharacterized protein</fullName>
    </submittedName>
</protein>
<accession>A0A6V8PG54</accession>
<evidence type="ECO:0000313" key="2">
    <source>
        <dbReference type="Proteomes" id="UP000588083"/>
    </source>
</evidence>
<comment type="caution">
    <text evidence="1">The sequence shown here is derived from an EMBL/GenBank/DDBJ whole genome shotgun (WGS) entry which is preliminary data.</text>
</comment>
<feature type="non-terminal residue" evidence="1">
    <location>
        <position position="65"/>
    </location>
</feature>
<evidence type="ECO:0000313" key="1">
    <source>
        <dbReference type="EMBL" id="GFP30674.1"/>
    </source>
</evidence>
<reference evidence="1 2" key="1">
    <citation type="journal article" date="2020" name="Front. Microbiol.">
        <title>Single-cell genomics of novel Actinobacteria with the Wood-Ljungdahl pathway discovered in a serpentinizing system.</title>
        <authorList>
            <person name="Merino N."/>
            <person name="Kawai M."/>
            <person name="Boyd E.S."/>
            <person name="Colman D.R."/>
            <person name="McGlynn S.E."/>
            <person name="Nealson K.H."/>
            <person name="Kurokawa K."/>
            <person name="Hongoh Y."/>
        </authorList>
    </citation>
    <scope>NUCLEOTIDE SEQUENCE [LARGE SCALE GENOMIC DNA]</scope>
    <source>
        <strain evidence="1 2">S34</strain>
    </source>
</reference>
<dbReference type="AlphaFoldDB" id="A0A6V8PG54"/>
<organism evidence="1 2">
    <name type="scientific">Candidatus Hakubella thermalkaliphila</name>
    <dbReference type="NCBI Taxonomy" id="2754717"/>
    <lineage>
        <taxon>Bacteria</taxon>
        <taxon>Bacillati</taxon>
        <taxon>Actinomycetota</taxon>
        <taxon>Actinomycetota incertae sedis</taxon>
        <taxon>Candidatus Hakubellales</taxon>
        <taxon>Candidatus Hakubellaceae</taxon>
        <taxon>Candidatus Hakubella</taxon>
    </lineage>
</organism>
<sequence>MKLPKENVELFYKLYHPLLVYVNKKFNIVRGINSPEDFKKFPIEEINKLRDRLYKHPELINSFVV</sequence>